<feature type="region of interest" description="Disordered" evidence="1">
    <location>
        <begin position="52"/>
        <end position="77"/>
    </location>
</feature>
<feature type="region of interest" description="Disordered" evidence="1">
    <location>
        <begin position="1"/>
        <end position="39"/>
    </location>
</feature>
<feature type="compositionally biased region" description="Basic and acidic residues" evidence="1">
    <location>
        <begin position="1"/>
        <end position="10"/>
    </location>
</feature>
<sequence>MTAGSSDDRAAALPVKQVGRRRVSTAPTPGSDAEPQSAAVVQPHLRASVADEDTAAAWGDSPDDNESRLKDDVPPHY</sequence>
<dbReference type="AlphaFoldDB" id="A0A3E0VJN6"/>
<proteinExistence type="predicted"/>
<comment type="caution">
    <text evidence="2">The sequence shown here is derived from an EMBL/GenBank/DDBJ whole genome shotgun (WGS) entry which is preliminary data.</text>
</comment>
<evidence type="ECO:0000313" key="3">
    <source>
        <dbReference type="Proteomes" id="UP000256486"/>
    </source>
</evidence>
<gene>
    <name evidence="2" type="ORF">B7R54_12505</name>
</gene>
<reference evidence="2 3" key="1">
    <citation type="submission" date="2017-04" db="EMBL/GenBank/DDBJ databases">
        <title>Comparative genome analysis of Subtercola boreus.</title>
        <authorList>
            <person name="Cho Y.-J."/>
            <person name="Cho A."/>
            <person name="Kim O.-S."/>
            <person name="Lee J.-I."/>
        </authorList>
    </citation>
    <scope>NUCLEOTIDE SEQUENCE [LARGE SCALE GENOMIC DNA]</scope>
    <source>
        <strain evidence="2 3">K300</strain>
    </source>
</reference>
<evidence type="ECO:0000256" key="1">
    <source>
        <dbReference type="SAM" id="MobiDB-lite"/>
    </source>
</evidence>
<organism evidence="2 3">
    <name type="scientific">Subtercola boreus</name>
    <dbReference type="NCBI Taxonomy" id="120213"/>
    <lineage>
        <taxon>Bacteria</taxon>
        <taxon>Bacillati</taxon>
        <taxon>Actinomycetota</taxon>
        <taxon>Actinomycetes</taxon>
        <taxon>Micrococcales</taxon>
        <taxon>Microbacteriaceae</taxon>
        <taxon>Subtercola</taxon>
    </lineage>
</organism>
<dbReference type="EMBL" id="NBWZ01000001">
    <property type="protein sequence ID" value="RFA09931.1"/>
    <property type="molecule type" value="Genomic_DNA"/>
</dbReference>
<evidence type="ECO:0000313" key="2">
    <source>
        <dbReference type="EMBL" id="RFA09931.1"/>
    </source>
</evidence>
<feature type="compositionally biased region" description="Basic and acidic residues" evidence="1">
    <location>
        <begin position="65"/>
        <end position="77"/>
    </location>
</feature>
<protein>
    <submittedName>
        <fullName evidence="2">Uncharacterized protein</fullName>
    </submittedName>
</protein>
<keyword evidence="3" id="KW-1185">Reference proteome</keyword>
<name>A0A3E0VJN6_9MICO</name>
<dbReference type="Proteomes" id="UP000256486">
    <property type="component" value="Unassembled WGS sequence"/>
</dbReference>
<accession>A0A3E0VJN6</accession>